<dbReference type="InterPro" id="IPR004274">
    <property type="entry name" value="FCP1_dom"/>
</dbReference>
<feature type="compositionally biased region" description="Polar residues" evidence="1">
    <location>
        <begin position="124"/>
        <end position="139"/>
    </location>
</feature>
<feature type="region of interest" description="Disordered" evidence="1">
    <location>
        <begin position="109"/>
        <end position="211"/>
    </location>
</feature>
<dbReference type="PROSITE" id="PS50969">
    <property type="entry name" value="FCP1"/>
    <property type="match status" value="1"/>
</dbReference>
<evidence type="ECO:0000313" key="4">
    <source>
        <dbReference type="Proteomes" id="UP001278766"/>
    </source>
</evidence>
<dbReference type="EMBL" id="JAUEPN010000003">
    <property type="protein sequence ID" value="KAK3297056.1"/>
    <property type="molecule type" value="Genomic_DNA"/>
</dbReference>
<dbReference type="SUPFAM" id="SSF56784">
    <property type="entry name" value="HAD-like"/>
    <property type="match status" value="1"/>
</dbReference>
<dbReference type="InterPro" id="IPR050365">
    <property type="entry name" value="TIM50"/>
</dbReference>
<feature type="compositionally biased region" description="Polar residues" evidence="1">
    <location>
        <begin position="181"/>
        <end position="191"/>
    </location>
</feature>
<reference evidence="3" key="2">
    <citation type="submission" date="2023-06" db="EMBL/GenBank/DDBJ databases">
        <authorList>
            <consortium name="Lawrence Berkeley National Laboratory"/>
            <person name="Haridas S."/>
            <person name="Hensen N."/>
            <person name="Bonometti L."/>
            <person name="Westerberg I."/>
            <person name="Brannstrom I.O."/>
            <person name="Guillou S."/>
            <person name="Cros-Aarteil S."/>
            <person name="Calhoun S."/>
            <person name="Kuo A."/>
            <person name="Mondo S."/>
            <person name="Pangilinan J."/>
            <person name="Riley R."/>
            <person name="Labutti K."/>
            <person name="Andreopoulos B."/>
            <person name="Lipzen A."/>
            <person name="Chen C."/>
            <person name="Yanf M."/>
            <person name="Daum C."/>
            <person name="Ng V."/>
            <person name="Clum A."/>
            <person name="Steindorff A."/>
            <person name="Ohm R."/>
            <person name="Martin F."/>
            <person name="Silar P."/>
            <person name="Natvig D."/>
            <person name="Lalanne C."/>
            <person name="Gautier V."/>
            <person name="Ament-Velasquez S.L."/>
            <person name="Kruys A."/>
            <person name="Hutchinson M.I."/>
            <person name="Powell A.J."/>
            <person name="Barry K."/>
            <person name="Miller A.N."/>
            <person name="Grigoriev I.V."/>
            <person name="Debuchy R."/>
            <person name="Gladieux P."/>
            <person name="Thoren M.H."/>
            <person name="Johannesson H."/>
        </authorList>
    </citation>
    <scope>NUCLEOTIDE SEQUENCE</scope>
    <source>
        <strain evidence="3">CBS 168.71</strain>
    </source>
</reference>
<reference evidence="3" key="1">
    <citation type="journal article" date="2023" name="Mol. Phylogenet. Evol.">
        <title>Genome-scale phylogeny and comparative genomics of the fungal order Sordariales.</title>
        <authorList>
            <person name="Hensen N."/>
            <person name="Bonometti L."/>
            <person name="Westerberg I."/>
            <person name="Brannstrom I.O."/>
            <person name="Guillou S."/>
            <person name="Cros-Aarteil S."/>
            <person name="Calhoun S."/>
            <person name="Haridas S."/>
            <person name="Kuo A."/>
            <person name="Mondo S."/>
            <person name="Pangilinan J."/>
            <person name="Riley R."/>
            <person name="LaButti K."/>
            <person name="Andreopoulos B."/>
            <person name="Lipzen A."/>
            <person name="Chen C."/>
            <person name="Yan M."/>
            <person name="Daum C."/>
            <person name="Ng V."/>
            <person name="Clum A."/>
            <person name="Steindorff A."/>
            <person name="Ohm R.A."/>
            <person name="Martin F."/>
            <person name="Silar P."/>
            <person name="Natvig D.O."/>
            <person name="Lalanne C."/>
            <person name="Gautier V."/>
            <person name="Ament-Velasquez S.L."/>
            <person name="Kruys A."/>
            <person name="Hutchinson M.I."/>
            <person name="Powell A.J."/>
            <person name="Barry K."/>
            <person name="Miller A.N."/>
            <person name="Grigoriev I.V."/>
            <person name="Debuchy R."/>
            <person name="Gladieux P."/>
            <person name="Hiltunen Thoren M."/>
            <person name="Johannesson H."/>
        </authorList>
    </citation>
    <scope>NUCLEOTIDE SEQUENCE</scope>
    <source>
        <strain evidence="3">CBS 168.71</strain>
    </source>
</reference>
<dbReference type="AlphaFoldDB" id="A0AAE0HIG6"/>
<feature type="compositionally biased region" description="Basic and acidic residues" evidence="1">
    <location>
        <begin position="292"/>
        <end position="305"/>
    </location>
</feature>
<dbReference type="Pfam" id="PF03031">
    <property type="entry name" value="NIF"/>
    <property type="match status" value="1"/>
</dbReference>
<feature type="compositionally biased region" description="Polar residues" evidence="1">
    <location>
        <begin position="423"/>
        <end position="433"/>
    </location>
</feature>
<evidence type="ECO:0000259" key="2">
    <source>
        <dbReference type="PROSITE" id="PS50969"/>
    </source>
</evidence>
<comment type="caution">
    <text evidence="3">The sequence shown here is derived from an EMBL/GenBank/DDBJ whole genome shotgun (WGS) entry which is preliminary data.</text>
</comment>
<feature type="compositionally biased region" description="Gly residues" evidence="1">
    <location>
        <begin position="605"/>
        <end position="617"/>
    </location>
</feature>
<keyword evidence="4" id="KW-1185">Reference proteome</keyword>
<feature type="region of interest" description="Disordered" evidence="1">
    <location>
        <begin position="227"/>
        <end position="453"/>
    </location>
</feature>
<organism evidence="3 4">
    <name type="scientific">Chaetomium fimeti</name>
    <dbReference type="NCBI Taxonomy" id="1854472"/>
    <lineage>
        <taxon>Eukaryota</taxon>
        <taxon>Fungi</taxon>
        <taxon>Dikarya</taxon>
        <taxon>Ascomycota</taxon>
        <taxon>Pezizomycotina</taxon>
        <taxon>Sordariomycetes</taxon>
        <taxon>Sordariomycetidae</taxon>
        <taxon>Sordariales</taxon>
        <taxon>Chaetomiaceae</taxon>
        <taxon>Chaetomium</taxon>
    </lineage>
</organism>
<evidence type="ECO:0000313" key="3">
    <source>
        <dbReference type="EMBL" id="KAK3297056.1"/>
    </source>
</evidence>
<proteinExistence type="predicted"/>
<dbReference type="SMART" id="SM00577">
    <property type="entry name" value="CPDc"/>
    <property type="match status" value="1"/>
</dbReference>
<evidence type="ECO:0000256" key="1">
    <source>
        <dbReference type="SAM" id="MobiDB-lite"/>
    </source>
</evidence>
<gene>
    <name evidence="3" type="ORF">B0H64DRAFT_431060</name>
</gene>
<dbReference type="Proteomes" id="UP001278766">
    <property type="component" value="Unassembled WGS sequence"/>
</dbReference>
<feature type="compositionally biased region" description="Polar residues" evidence="1">
    <location>
        <begin position="379"/>
        <end position="388"/>
    </location>
</feature>
<feature type="domain" description="FCP1 homology" evidence="2">
    <location>
        <begin position="470"/>
        <end position="669"/>
    </location>
</feature>
<dbReference type="InterPro" id="IPR036412">
    <property type="entry name" value="HAD-like_sf"/>
</dbReference>
<feature type="compositionally biased region" description="Basic residues" evidence="1">
    <location>
        <begin position="337"/>
        <end position="349"/>
    </location>
</feature>
<feature type="compositionally biased region" description="Basic and acidic residues" evidence="1">
    <location>
        <begin position="109"/>
        <end position="122"/>
    </location>
</feature>
<dbReference type="Gene3D" id="3.40.50.1000">
    <property type="entry name" value="HAD superfamily/HAD-like"/>
    <property type="match status" value="1"/>
</dbReference>
<dbReference type="GeneID" id="87842896"/>
<feature type="region of interest" description="Disordered" evidence="1">
    <location>
        <begin position="68"/>
        <end position="92"/>
    </location>
</feature>
<dbReference type="InterPro" id="IPR023214">
    <property type="entry name" value="HAD_sf"/>
</dbReference>
<dbReference type="PANTHER" id="PTHR12210">
    <property type="entry name" value="DULLARD PROTEIN PHOSPHATASE"/>
    <property type="match status" value="1"/>
</dbReference>
<dbReference type="RefSeq" id="XP_062660570.1">
    <property type="nucleotide sequence ID" value="XM_062805948.1"/>
</dbReference>
<accession>A0AAE0HIG6</accession>
<name>A0AAE0HIG6_9PEZI</name>
<feature type="region of interest" description="Disordered" evidence="1">
    <location>
        <begin position="584"/>
        <end position="618"/>
    </location>
</feature>
<sequence>MKKGRPAISLAFSRRFYSSCRNLPPKAFGSPATLLVARTSQQYYFPRPQQHPVHIAFSDLTDTYTGKNQPFDLPVTKRPASTPDRQHSQRVPLNPRRCQARQKIPARFEHERISQKFGEPERNPTGSPRTERASYSLQHTKMDPSQPWNWRQRGQGQGQGEHTPPIPNVPNPFGMPFSMPPNFNTGWMQPTFQNPFSQPGFPQPGEPQQQNDGRAWAYATFGLAALPRPFSQGPLQQNDGRGQGHAPFGRAEDQRHFSQSNQARPQSDRRGRGQAQPSQPPSWGPSRTGQPRQRDSARRQGEGDFYRPSPQFAAPQTNQENRQYGGEARGDGEDHPSRRRERQRNRRRATAPVWNFPENPPLPFPMDSPATGPFRSTRPVRQQNNQLTTGGGNPASLPPRPDTNTKVKKKKGGPPPYVARANANKSLQRSPPSATEIRDTISAPSAASGGIPEPTAEYLQRASFMTYRLTTPQPMLVVIDLNGTLLFRPNKRQASAFVERPLARAFLQRCIDRHHVVIWSSARPDNVRRMCAQLLPPAYLARVVAVWGRDRFGLSPDDYNRRTQCYKRLTRLWEDPVVAASHPLAAARSPGSAEGEGEGSDTEGLGPGESVGGGSGSGVWSQANTVLIDDSAEKARSEPHNAVTLPEFAGDLKETPQVLPLVEEYLDALSFQGDISTYIKVRPFKMGEGQPVAVVQESS</sequence>
<protein>
    <recommendedName>
        <fullName evidence="2">FCP1 homology domain-containing protein</fullName>
    </recommendedName>
</protein>